<evidence type="ECO:0000313" key="1">
    <source>
        <dbReference type="EMBL" id="ELR03130.1"/>
    </source>
</evidence>
<evidence type="ECO:0000313" key="2">
    <source>
        <dbReference type="Proteomes" id="UP000011064"/>
    </source>
</evidence>
<gene>
    <name evidence="1" type="ORF">GMDG_05963</name>
</gene>
<proteinExistence type="predicted"/>
<reference evidence="2" key="1">
    <citation type="submission" date="2010-09" db="EMBL/GenBank/DDBJ databases">
        <title>The genome sequence of Geomyces destructans 20631-21.</title>
        <authorList>
            <consortium name="The Broad Institute Genome Sequencing Platform"/>
            <person name="Cuomo C.A."/>
            <person name="Blehert D.S."/>
            <person name="Lorch J.M."/>
            <person name="Young S.K."/>
            <person name="Zeng Q."/>
            <person name="Gargeya S."/>
            <person name="Fitzgerald M."/>
            <person name="Haas B."/>
            <person name="Abouelleil A."/>
            <person name="Alvarado L."/>
            <person name="Arachchi H.M."/>
            <person name="Berlin A."/>
            <person name="Brown A."/>
            <person name="Chapman S.B."/>
            <person name="Chen Z."/>
            <person name="Dunbar C."/>
            <person name="Freedman E."/>
            <person name="Gearin G."/>
            <person name="Gellesch M."/>
            <person name="Goldberg J."/>
            <person name="Griggs A."/>
            <person name="Gujja S."/>
            <person name="Heiman D."/>
            <person name="Howarth C."/>
            <person name="Larson L."/>
            <person name="Lui A."/>
            <person name="MacDonald P.J.P."/>
            <person name="Montmayeur A."/>
            <person name="Murphy C."/>
            <person name="Neiman D."/>
            <person name="Pearson M."/>
            <person name="Priest M."/>
            <person name="Roberts A."/>
            <person name="Saif S."/>
            <person name="Shea T."/>
            <person name="Shenoy N."/>
            <person name="Sisk P."/>
            <person name="Stolte C."/>
            <person name="Sykes S."/>
            <person name="Wortman J."/>
            <person name="Nusbaum C."/>
            <person name="Birren B."/>
        </authorList>
    </citation>
    <scope>NUCLEOTIDE SEQUENCE [LARGE SCALE GENOMIC DNA]</scope>
    <source>
        <strain evidence="2">ATCC MYA-4855 / 20631-21</strain>
    </source>
</reference>
<protein>
    <recommendedName>
        <fullName evidence="3">Retrotransposon gag domain-containing protein</fullName>
    </recommendedName>
</protein>
<dbReference type="Proteomes" id="UP000011064">
    <property type="component" value="Unassembled WGS sequence"/>
</dbReference>
<name>L8FQ99_PSED2</name>
<dbReference type="AlphaFoldDB" id="L8FQ99"/>
<sequence>MALIRAIFRYQPRVFPTEQLKVAFAAQYLEGDPMKEWDNRCASQEEGYIDPLDIAGFKEFLQDLHVDPANRQHTAALKYNAANQRKGQSIRKFVAYLEDLE</sequence>
<organism evidence="1 2">
    <name type="scientific">Pseudogymnoascus destructans (strain ATCC MYA-4855 / 20631-21)</name>
    <name type="common">Bat white-nose syndrome fungus</name>
    <name type="synonym">Geomyces destructans</name>
    <dbReference type="NCBI Taxonomy" id="658429"/>
    <lineage>
        <taxon>Eukaryota</taxon>
        <taxon>Fungi</taxon>
        <taxon>Dikarya</taxon>
        <taxon>Ascomycota</taxon>
        <taxon>Pezizomycotina</taxon>
        <taxon>Leotiomycetes</taxon>
        <taxon>Thelebolales</taxon>
        <taxon>Thelebolaceae</taxon>
        <taxon>Pseudogymnoascus</taxon>
    </lineage>
</organism>
<dbReference type="EMBL" id="GL573305">
    <property type="protein sequence ID" value="ELR03130.1"/>
    <property type="molecule type" value="Genomic_DNA"/>
</dbReference>
<accession>L8FQ99</accession>
<dbReference type="InParanoid" id="L8FQ99"/>
<keyword evidence="2" id="KW-1185">Reference proteome</keyword>
<dbReference type="HOGENOM" id="CLU_2292897_0_0_1"/>
<dbReference type="VEuPathDB" id="FungiDB:GMDG_05963"/>
<dbReference type="OrthoDB" id="5430838at2759"/>
<evidence type="ECO:0008006" key="3">
    <source>
        <dbReference type="Google" id="ProtNLM"/>
    </source>
</evidence>